<dbReference type="PANTHER" id="PTHR10185">
    <property type="entry name" value="PHOSPHOLIPASE D - RELATED"/>
    <property type="match status" value="1"/>
</dbReference>
<dbReference type="InterPro" id="IPR001736">
    <property type="entry name" value="PLipase_D/transphosphatidylase"/>
</dbReference>
<proteinExistence type="predicted"/>
<evidence type="ECO:0000256" key="1">
    <source>
        <dbReference type="SAM" id="SignalP"/>
    </source>
</evidence>
<dbReference type="EMBL" id="PKMF04000072">
    <property type="protein sequence ID" value="KAK7852810.1"/>
    <property type="molecule type" value="Genomic_DNA"/>
</dbReference>
<feature type="domain" description="PLD phosphodiesterase" evidence="2">
    <location>
        <begin position="930"/>
        <end position="956"/>
    </location>
</feature>
<feature type="domain" description="PLD phosphodiesterase" evidence="2">
    <location>
        <begin position="649"/>
        <end position="676"/>
    </location>
</feature>
<evidence type="ECO:0000259" key="2">
    <source>
        <dbReference type="PROSITE" id="PS50035"/>
    </source>
</evidence>
<sequence length="1003" mass="112936">MNVSYSKRAYIIVILIIVANFSLPHVSESSQECKGWPVQSIPIDMPHLPRVPGYWKLLAAPDDPRSGDYGYSKANMQEFGAKEGYDVYKAIENAADRNVNVRLLSHSGVYPDYTTEPSNLASGRPNVKNVTLLLSEWYGSGIVHAKVWISDRRDVYIGSANQDWKSLTQVKELGIYLAGCPTIARMVETCFDNLWKLAFLNSSAHTKTVWDEQWQINRTVPCWSYFIDPKERCRSPLPPYVEIPLVARYPTLSDPYMLKMSIQTPGYSNSTLQPHFNYLSFAPPELLFGTYQADEQAWVDSIKSVGSGTIVRINTMDWLGQSEYMTPTVYWSSISSAISEVVFSKQATVKLLVEYWKYSISNADQYLKSLLNSNVPCSSSKYNDCAGKVEIKYHKVPGFNLTGPAKFPNGTSTGNIYPGFTRVNHGKYVVSDVRAHVATSNLVWDYFYVTAGVSFGTYTPDIVSQLQHVFDADWNSPYAVPIKALQLSRRSRTMFVVLVFVSATLCLPHASLSVSAHQCKAWLVQSIPTDMPHLTRVSGVLSTGDVFRWLAQNSSHKLDIIAQYWQLNAQPKDPRSGDYGYSKADMRRFGAAQGSQVYKAIEDAADRNVSIRLVSHSGVYPDFTKEPSNLASRRPNVKNVTLLHSEWWGSGIVHAKVWISNRRDVYIGSANNDWKSLTQVKEVGIYLVGCPKIAKKVEAYFENLWQLAHLNPSAYTKTVWDQQWQAERKVPCWSRFVDSEERCWSPLDDHFVRIPHVAGYPTLSHPHMFKLPIQSPGQSYSTLQPEFSYLSFAPPELSFGKYLPDEQAWVETIKSVGSGATLRISTMDWLGQSQYMKPTVYWSSLSSAVSEVVFSKHATVKILVAYWAHFIDNTDQYLKSLLYSNVLCNSSKYNKCSGKVEIKYYRVPGFNLTGPATQKGTSTGNVYPGYTRVNHGKYAVSDVRAHIGTSNLIWDYFYTTAGVSFGTYNPAIVSQLQQIFDADWSSPYAIPVEELEVGHACPR</sequence>
<dbReference type="AlphaFoldDB" id="A0AAW0LN90"/>
<dbReference type="PANTHER" id="PTHR10185:SF17">
    <property type="entry name" value="GM01519P-RELATED"/>
    <property type="match status" value="1"/>
</dbReference>
<dbReference type="Proteomes" id="UP000237347">
    <property type="component" value="Unassembled WGS sequence"/>
</dbReference>
<protein>
    <submittedName>
        <fullName evidence="3">Phospholipase d y</fullName>
    </submittedName>
</protein>
<accession>A0AAW0LN90</accession>
<dbReference type="Pfam" id="PF13091">
    <property type="entry name" value="PLDc_2"/>
    <property type="match status" value="2"/>
</dbReference>
<dbReference type="InterPro" id="IPR025202">
    <property type="entry name" value="PLD-like_dom"/>
</dbReference>
<gene>
    <name evidence="3" type="primary">pldY_0</name>
    <name evidence="3" type="ORF">CFP56_037999</name>
</gene>
<reference evidence="3 4" key="1">
    <citation type="journal article" date="2018" name="Sci. Data">
        <title>The draft genome sequence of cork oak.</title>
        <authorList>
            <person name="Ramos A.M."/>
            <person name="Usie A."/>
            <person name="Barbosa P."/>
            <person name="Barros P.M."/>
            <person name="Capote T."/>
            <person name="Chaves I."/>
            <person name="Simoes F."/>
            <person name="Abreu I."/>
            <person name="Carrasquinho I."/>
            <person name="Faro C."/>
            <person name="Guimaraes J.B."/>
            <person name="Mendonca D."/>
            <person name="Nobrega F."/>
            <person name="Rodrigues L."/>
            <person name="Saibo N.J.M."/>
            <person name="Varela M.C."/>
            <person name="Egas C."/>
            <person name="Matos J."/>
            <person name="Miguel C.M."/>
            <person name="Oliveira M.M."/>
            <person name="Ricardo C.P."/>
            <person name="Goncalves S."/>
        </authorList>
    </citation>
    <scope>NUCLEOTIDE SEQUENCE [LARGE SCALE GENOMIC DNA]</scope>
    <source>
        <strain evidence="4">cv. HL8</strain>
    </source>
</reference>
<dbReference type="CDD" id="cd09107">
    <property type="entry name" value="PLDc_vPLD3_4_5_like_2"/>
    <property type="match status" value="2"/>
</dbReference>
<keyword evidence="4" id="KW-1185">Reference proteome</keyword>
<dbReference type="Gene3D" id="3.30.870.10">
    <property type="entry name" value="Endonuclease Chain A"/>
    <property type="match status" value="4"/>
</dbReference>
<feature type="chain" id="PRO_5043754580" evidence="1">
    <location>
        <begin position="30"/>
        <end position="1003"/>
    </location>
</feature>
<keyword evidence="1" id="KW-0732">Signal</keyword>
<feature type="signal peptide" evidence="1">
    <location>
        <begin position="1"/>
        <end position="29"/>
    </location>
</feature>
<organism evidence="3 4">
    <name type="scientific">Quercus suber</name>
    <name type="common">Cork oak</name>
    <dbReference type="NCBI Taxonomy" id="58331"/>
    <lineage>
        <taxon>Eukaryota</taxon>
        <taxon>Viridiplantae</taxon>
        <taxon>Streptophyta</taxon>
        <taxon>Embryophyta</taxon>
        <taxon>Tracheophyta</taxon>
        <taxon>Spermatophyta</taxon>
        <taxon>Magnoliopsida</taxon>
        <taxon>eudicotyledons</taxon>
        <taxon>Gunneridae</taxon>
        <taxon>Pentapetalae</taxon>
        <taxon>rosids</taxon>
        <taxon>fabids</taxon>
        <taxon>Fagales</taxon>
        <taxon>Fagaceae</taxon>
        <taxon>Quercus</taxon>
    </lineage>
</organism>
<evidence type="ECO:0000313" key="4">
    <source>
        <dbReference type="Proteomes" id="UP000237347"/>
    </source>
</evidence>
<name>A0AAW0LN90_QUESU</name>
<dbReference type="InterPro" id="IPR050874">
    <property type="entry name" value="Diverse_PLD-related"/>
</dbReference>
<feature type="domain" description="PLD phosphodiesterase" evidence="2">
    <location>
        <begin position="139"/>
        <end position="166"/>
    </location>
</feature>
<evidence type="ECO:0000313" key="3">
    <source>
        <dbReference type="EMBL" id="KAK7852810.1"/>
    </source>
</evidence>
<dbReference type="CDD" id="cd09106">
    <property type="entry name" value="PLDc_vPLD3_4_5_like_1"/>
    <property type="match status" value="1"/>
</dbReference>
<dbReference type="PROSITE" id="PS50035">
    <property type="entry name" value="PLD"/>
    <property type="match status" value="3"/>
</dbReference>
<dbReference type="SMART" id="SM00155">
    <property type="entry name" value="PLDc"/>
    <property type="match status" value="4"/>
</dbReference>
<dbReference type="GO" id="GO:0003824">
    <property type="term" value="F:catalytic activity"/>
    <property type="evidence" value="ECO:0007669"/>
    <property type="project" value="InterPro"/>
</dbReference>
<comment type="caution">
    <text evidence="3">The sequence shown here is derived from an EMBL/GenBank/DDBJ whole genome shotgun (WGS) entry which is preliminary data.</text>
</comment>
<dbReference type="SUPFAM" id="SSF56024">
    <property type="entry name" value="Phospholipase D/nuclease"/>
    <property type="match status" value="4"/>
</dbReference>